<dbReference type="AlphaFoldDB" id="A0A8H5HFH1"/>
<dbReference type="GO" id="GO:0004806">
    <property type="term" value="F:triacylglycerol lipase activity"/>
    <property type="evidence" value="ECO:0007669"/>
    <property type="project" value="TreeGrafter"/>
</dbReference>
<evidence type="ECO:0008006" key="7">
    <source>
        <dbReference type="Google" id="ProtNLM"/>
    </source>
</evidence>
<keyword evidence="6" id="KW-1185">Reference proteome</keyword>
<evidence type="ECO:0000256" key="4">
    <source>
        <dbReference type="RuleBase" id="RU000363"/>
    </source>
</evidence>
<dbReference type="InterPro" id="IPR036291">
    <property type="entry name" value="NAD(P)-bd_dom_sf"/>
</dbReference>
<dbReference type="OrthoDB" id="2102561at2759"/>
<dbReference type="GO" id="GO:0005811">
    <property type="term" value="C:lipid droplet"/>
    <property type="evidence" value="ECO:0007669"/>
    <property type="project" value="TreeGrafter"/>
</dbReference>
<dbReference type="GO" id="GO:0005783">
    <property type="term" value="C:endoplasmic reticulum"/>
    <property type="evidence" value="ECO:0007669"/>
    <property type="project" value="TreeGrafter"/>
</dbReference>
<dbReference type="SUPFAM" id="SSF51735">
    <property type="entry name" value="NAD(P)-binding Rossmann-fold domains"/>
    <property type="match status" value="1"/>
</dbReference>
<accession>A0A8H5HFH1</accession>
<dbReference type="PROSITE" id="PS00061">
    <property type="entry name" value="ADH_SHORT"/>
    <property type="match status" value="1"/>
</dbReference>
<comment type="similarity">
    <text evidence="1 4">Belongs to the short-chain dehydrogenases/reductases (SDR) family.</text>
</comment>
<dbReference type="Pfam" id="PF00106">
    <property type="entry name" value="adh_short"/>
    <property type="match status" value="1"/>
</dbReference>
<proteinExistence type="inferred from homology"/>
<dbReference type="EMBL" id="JAACJN010000052">
    <property type="protein sequence ID" value="KAF5382349.1"/>
    <property type="molecule type" value="Genomic_DNA"/>
</dbReference>
<dbReference type="Proteomes" id="UP000518752">
    <property type="component" value="Unassembled WGS sequence"/>
</dbReference>
<evidence type="ECO:0000313" key="6">
    <source>
        <dbReference type="Proteomes" id="UP000518752"/>
    </source>
</evidence>
<evidence type="ECO:0000256" key="2">
    <source>
        <dbReference type="ARBA" id="ARBA00022857"/>
    </source>
</evidence>
<keyword evidence="3" id="KW-0560">Oxidoreductase</keyword>
<comment type="caution">
    <text evidence="5">The sequence shown here is derived from an EMBL/GenBank/DDBJ whole genome shotgun (WGS) entry which is preliminary data.</text>
</comment>
<dbReference type="PANTHER" id="PTHR44169:SF6">
    <property type="entry name" value="NADPH-DEPENDENT 1-ACYLDIHYDROXYACETONE PHOSPHATE REDUCTASE"/>
    <property type="match status" value="1"/>
</dbReference>
<dbReference type="PANTHER" id="PTHR44169">
    <property type="entry name" value="NADPH-DEPENDENT 1-ACYLDIHYDROXYACETONE PHOSPHATE REDUCTASE"/>
    <property type="match status" value="1"/>
</dbReference>
<evidence type="ECO:0000256" key="1">
    <source>
        <dbReference type="ARBA" id="ARBA00006484"/>
    </source>
</evidence>
<dbReference type="PRINTS" id="PR00080">
    <property type="entry name" value="SDRFAMILY"/>
</dbReference>
<dbReference type="GO" id="GO:0019433">
    <property type="term" value="P:triglyceride catabolic process"/>
    <property type="evidence" value="ECO:0007669"/>
    <property type="project" value="TreeGrafter"/>
</dbReference>
<dbReference type="PRINTS" id="PR00081">
    <property type="entry name" value="GDHRDH"/>
</dbReference>
<evidence type="ECO:0000313" key="5">
    <source>
        <dbReference type="EMBL" id="KAF5382349.1"/>
    </source>
</evidence>
<dbReference type="InterPro" id="IPR020904">
    <property type="entry name" value="Sc_DH/Rdtase_CS"/>
</dbReference>
<reference evidence="5 6" key="1">
    <citation type="journal article" date="2020" name="ISME J.">
        <title>Uncovering the hidden diversity of litter-decomposition mechanisms in mushroom-forming fungi.</title>
        <authorList>
            <person name="Floudas D."/>
            <person name="Bentzer J."/>
            <person name="Ahren D."/>
            <person name="Johansson T."/>
            <person name="Persson P."/>
            <person name="Tunlid A."/>
        </authorList>
    </citation>
    <scope>NUCLEOTIDE SEQUENCE [LARGE SCALE GENOMIC DNA]</scope>
    <source>
        <strain evidence="5 6">CBS 406.79</strain>
    </source>
</reference>
<gene>
    <name evidence="5" type="ORF">D9757_012708</name>
</gene>
<sequence>MSDAIQKRCALITGCSEGSIGEALVKEFYTQGFHVFASSRNISTISKLAQNGIDILCIDVTQLDSIRAAKSFIEQKTGGSLDILVNNAGIAYAAAASDMSMERIRQLYDVNLFGAMTMVQEFLPLLLKSQNARIINIASLAGLMPVPFNSGYNSSKAALLSYGDTLRVELAPFNIKVINIAAGNVESNIMKGSERELPRESIYYPINENFRRDRIDHFQDGATPAAKFAQTVVGEAQRTNPRAWVYTANNSWTVWIISTCMGRKGFDNILSKMFGLKKLATIVALSSADSK</sequence>
<dbReference type="Gene3D" id="3.40.50.720">
    <property type="entry name" value="NAD(P)-binding Rossmann-like Domain"/>
    <property type="match status" value="1"/>
</dbReference>
<organism evidence="5 6">
    <name type="scientific">Collybiopsis confluens</name>
    <dbReference type="NCBI Taxonomy" id="2823264"/>
    <lineage>
        <taxon>Eukaryota</taxon>
        <taxon>Fungi</taxon>
        <taxon>Dikarya</taxon>
        <taxon>Basidiomycota</taxon>
        <taxon>Agaricomycotina</taxon>
        <taxon>Agaricomycetes</taxon>
        <taxon>Agaricomycetidae</taxon>
        <taxon>Agaricales</taxon>
        <taxon>Marasmiineae</taxon>
        <taxon>Omphalotaceae</taxon>
        <taxon>Collybiopsis</taxon>
    </lineage>
</organism>
<evidence type="ECO:0000256" key="3">
    <source>
        <dbReference type="ARBA" id="ARBA00023002"/>
    </source>
</evidence>
<dbReference type="InterPro" id="IPR002347">
    <property type="entry name" value="SDR_fam"/>
</dbReference>
<dbReference type="GO" id="GO:0006654">
    <property type="term" value="P:phosphatidic acid biosynthetic process"/>
    <property type="evidence" value="ECO:0007669"/>
    <property type="project" value="TreeGrafter"/>
</dbReference>
<dbReference type="GO" id="GO:0000140">
    <property type="term" value="F:acylglycerone-phosphate reductase (NADP+) activity"/>
    <property type="evidence" value="ECO:0007669"/>
    <property type="project" value="TreeGrafter"/>
</dbReference>
<name>A0A8H5HFH1_9AGAR</name>
<keyword evidence="2" id="KW-0521">NADP</keyword>
<protein>
    <recommendedName>
        <fullName evidence="7">Short-chain dehydrogenase/reductase</fullName>
    </recommendedName>
</protein>